<dbReference type="RefSeq" id="WP_073170784.1">
    <property type="nucleotide sequence ID" value="NZ_FQVE01000001.1"/>
</dbReference>
<keyword evidence="1" id="KW-0732">Signal</keyword>
<sequence>MKRKISLFLMLFFTVLTYAQKTVSGKITDEDGSAIPSASVTIEEPGKDAILAYGITNSKGEYKVTFTSSEPNVDLKVKAFNQKPLTRQITNGDQTLTFKMQSEATEIKEVQLKTKMITARGDTIAYDLKAFDSKSDRTLADVMRKIPGIEVNKDGTILYQGNAINKFYVNGKDLMEGGYGTINNSLPKDAVQKVEVLENHQPVKILQDKVPSDQAAINIKLKNSVTMTGRGEVGTGFGDPWLWNVKLTPMFFGQKSQWVVNYKANNMGEQVESEGNILAFGSGWEGKRINAAQNDWLNVENADAPNLPVKRYLMNSVHYLSANYLTNIDKKKEWELKANANYTNNAVEREDIVETVYSPRDDKPGSTITTSTKNKFFTDKLKGELIFTKNAKKGFFKNTTSFSQFWNADRALATRVGRVGNEAVQSPTSSFQNSLSTIIPWKEKMVNFKSYISYQDDSQTLEVAPANYLQILYKNQTSNSTTPINFAPGTSAMQSFRLKTLDTSHSANISFSTKGWTFTPQVGVDFSSKELNTDFTGTAIPNPLIPNDVAPSFDGPSYENDLKFTEFAPTGSLGINYKSEAWSLFANIPVNFNSIKAEDDLRNVHKSLNKTTFTPNAYLQYSFASFWKASVNGNISNNFGDVKSAYAGYMLLSPGGFNVMDPNNPIPQTLSKSGATRIEYRNPLNNLFFNVTYSLSDSKKNLLASPILDITTGFTLIQYREQENHAKNNRFGVEVGKYFPKFKTNASVSYSNSLSKADAFLDNVQYLSKNNTQSYGFKLNNTYFSWMSLDYNLSLSRNKQDNEGLSERGGSLGINKGFNHNLGAFFYPVENHTVGFSWDQVNTSDGQNKYNNAFYDLSYQFTWSKKKIDFELKWMNIANRRVFETYNINQATNSVAYTRIQLRPSQVMFTVKFNFK</sequence>
<name>A0A1M4U5Z7_9FLAO</name>
<feature type="chain" id="PRO_5013290786" evidence="1">
    <location>
        <begin position="20"/>
        <end position="916"/>
    </location>
</feature>
<gene>
    <name evidence="2" type="ORF">SAMN02787073_0544</name>
</gene>
<organism evidence="2 3">
    <name type="scientific">Chryseobacterium vrystaatense</name>
    <dbReference type="NCBI Taxonomy" id="307480"/>
    <lineage>
        <taxon>Bacteria</taxon>
        <taxon>Pseudomonadati</taxon>
        <taxon>Bacteroidota</taxon>
        <taxon>Flavobacteriia</taxon>
        <taxon>Flavobacteriales</taxon>
        <taxon>Weeksellaceae</taxon>
        <taxon>Chryseobacterium group</taxon>
        <taxon>Chryseobacterium</taxon>
    </lineage>
</organism>
<reference evidence="3" key="1">
    <citation type="submission" date="2016-11" db="EMBL/GenBank/DDBJ databases">
        <authorList>
            <person name="Varghese N."/>
            <person name="Submissions S."/>
        </authorList>
    </citation>
    <scope>NUCLEOTIDE SEQUENCE [LARGE SCALE GENOMIC DNA]</scope>
    <source>
        <strain evidence="3">YR203</strain>
    </source>
</reference>
<dbReference type="InterPro" id="IPR008969">
    <property type="entry name" value="CarboxyPept-like_regulatory"/>
</dbReference>
<accession>A0A1M4U5Z7</accession>
<protein>
    <submittedName>
        <fullName evidence="2">CarboxypepD_reg-like domain-containing protein</fullName>
    </submittedName>
</protein>
<dbReference type="Gene3D" id="2.60.40.1120">
    <property type="entry name" value="Carboxypeptidase-like, regulatory domain"/>
    <property type="match status" value="1"/>
</dbReference>
<dbReference type="Proteomes" id="UP000184108">
    <property type="component" value="Unassembled WGS sequence"/>
</dbReference>
<dbReference type="AlphaFoldDB" id="A0A1M4U5Z7"/>
<evidence type="ECO:0000313" key="3">
    <source>
        <dbReference type="Proteomes" id="UP000184108"/>
    </source>
</evidence>
<evidence type="ECO:0000256" key="1">
    <source>
        <dbReference type="SAM" id="SignalP"/>
    </source>
</evidence>
<dbReference type="SUPFAM" id="SSF49464">
    <property type="entry name" value="Carboxypeptidase regulatory domain-like"/>
    <property type="match status" value="1"/>
</dbReference>
<evidence type="ECO:0000313" key="2">
    <source>
        <dbReference type="EMBL" id="SHE52030.1"/>
    </source>
</evidence>
<proteinExistence type="predicted"/>
<dbReference type="SUPFAM" id="SSF56935">
    <property type="entry name" value="Porins"/>
    <property type="match status" value="1"/>
</dbReference>
<feature type="signal peptide" evidence="1">
    <location>
        <begin position="1"/>
        <end position="19"/>
    </location>
</feature>
<dbReference type="EMBL" id="FQVE01000001">
    <property type="protein sequence ID" value="SHE52030.1"/>
    <property type="molecule type" value="Genomic_DNA"/>
</dbReference>